<name>A0A2Z5T5E1_STRLA</name>
<feature type="transmembrane region" description="Helical" evidence="1">
    <location>
        <begin position="220"/>
        <end position="239"/>
    </location>
</feature>
<dbReference type="InterPro" id="IPR050039">
    <property type="entry name" value="MAB_1171c-like"/>
</dbReference>
<reference evidence="3" key="1">
    <citation type="submission" date="2017-10" db="EMBL/GenBank/DDBJ databases">
        <title>Discovery of a new diol-containing polyketide by heterologous expression of a silent biosynthetic gene cluster from Streptomyces lavendulae FRI-5.</title>
        <authorList>
            <person name="Pait I.G.U."/>
            <person name="Kitani S."/>
            <person name="Roslan F.W."/>
            <person name="Ulanova D."/>
            <person name="Arai M."/>
            <person name="Ikeda H."/>
            <person name="Nihira T."/>
        </authorList>
    </citation>
    <scope>NUCLEOTIDE SEQUENCE</scope>
    <source>
        <strain evidence="3">FRI-5</strain>
    </source>
</reference>
<dbReference type="NCBIfam" id="NF042915">
    <property type="entry name" value="MAB_1171c_fam"/>
    <property type="match status" value="1"/>
</dbReference>
<feature type="transmembrane region" description="Helical" evidence="1">
    <location>
        <begin position="178"/>
        <end position="200"/>
    </location>
</feature>
<protein>
    <submittedName>
        <fullName evidence="3">Membrane protein</fullName>
    </submittedName>
</protein>
<evidence type="ECO:0000313" key="3">
    <source>
        <dbReference type="EMBL" id="BBA84075.1"/>
    </source>
</evidence>
<accession>A0A2Z5T5E1</accession>
<feature type="transmembrane region" description="Helical" evidence="1">
    <location>
        <begin position="32"/>
        <end position="53"/>
    </location>
</feature>
<feature type="transmembrane region" description="Helical" evidence="1">
    <location>
        <begin position="104"/>
        <end position="127"/>
    </location>
</feature>
<feature type="domain" description="DUF6545" evidence="2">
    <location>
        <begin position="245"/>
        <end position="372"/>
    </location>
</feature>
<evidence type="ECO:0000259" key="2">
    <source>
        <dbReference type="Pfam" id="PF20182"/>
    </source>
</evidence>
<organism evidence="3">
    <name type="scientific">Streptomyces lavendulae</name>
    <dbReference type="NCBI Taxonomy" id="1914"/>
    <lineage>
        <taxon>Bacteria</taxon>
        <taxon>Bacillati</taxon>
        <taxon>Actinomycetota</taxon>
        <taxon>Actinomycetes</taxon>
        <taxon>Kitasatosporales</taxon>
        <taxon>Streptomycetaceae</taxon>
        <taxon>Streptomyces</taxon>
    </lineage>
</organism>
<dbReference type="InterPro" id="IPR046675">
    <property type="entry name" value="DUF6545"/>
</dbReference>
<dbReference type="AlphaFoldDB" id="A0A2Z5T5E1"/>
<feature type="transmembrane region" description="Helical" evidence="1">
    <location>
        <begin position="147"/>
        <end position="166"/>
    </location>
</feature>
<dbReference type="EMBL" id="LC330869">
    <property type="protein sequence ID" value="BBA84075.1"/>
    <property type="molecule type" value="Genomic_DNA"/>
</dbReference>
<keyword evidence="1" id="KW-0812">Transmembrane</keyword>
<feature type="transmembrane region" description="Helical" evidence="1">
    <location>
        <begin position="73"/>
        <end position="92"/>
    </location>
</feature>
<dbReference type="Pfam" id="PF20182">
    <property type="entry name" value="DUF6545"/>
    <property type="match status" value="1"/>
</dbReference>
<sequence>MPDPTVVFPTVLGGLAALLRLPGLLRNPRDPLLRAVMAMLVSCVGVFFFTSVPVVAKVNELTGVPNAAAPLDYFWAMACAASGIVLVINWRGGSPERIRRATRWCIAGYVALCVAIAVLFSLAEAPVERLRDLDTYYADTPYMREMIVLYLVGHTAASTVIASLCWRWLRHVGGELRAGLALVVAGYGLAICFGLLKFTALGARWSGADWDVLSTEVARAFTSAAGPLIATGMVLPIVVRRFRGRWQDWTRYRRLEPLCQLVGGLAPTPAAVSVPLLASVGVRRLQRESLIHDGLLTLNPYFDLGLRARALAEAVAGGAAADHAEAGADAVMVLAAVETMRADPEGRVIASSRTLQEPAGEDRDLVRISQALAHTAKRTAAVRAAAVGAVR</sequence>
<feature type="transmembrane region" description="Helical" evidence="1">
    <location>
        <begin position="6"/>
        <end position="25"/>
    </location>
</feature>
<keyword evidence="1" id="KW-1133">Transmembrane helix</keyword>
<evidence type="ECO:0000256" key="1">
    <source>
        <dbReference type="SAM" id="Phobius"/>
    </source>
</evidence>
<keyword evidence="1" id="KW-0472">Membrane</keyword>
<proteinExistence type="predicted"/>